<organism evidence="1 2">
    <name type="scientific">Thelephora ganbajun</name>
    <name type="common">Ganba fungus</name>
    <dbReference type="NCBI Taxonomy" id="370292"/>
    <lineage>
        <taxon>Eukaryota</taxon>
        <taxon>Fungi</taxon>
        <taxon>Dikarya</taxon>
        <taxon>Basidiomycota</taxon>
        <taxon>Agaricomycotina</taxon>
        <taxon>Agaricomycetes</taxon>
        <taxon>Thelephorales</taxon>
        <taxon>Thelephoraceae</taxon>
        <taxon>Thelephora</taxon>
    </lineage>
</organism>
<gene>
    <name evidence="1" type="ORF">BDM02DRAFT_2060083</name>
</gene>
<sequence>MASLAPTQFYRGPHPNLWFLIFYLMASSTLAQHDSIPTAVEALELRSAGYNITFENTEDPTWFREVRLRKYDGVVFLSTTGEILDAEGKTAFQNYLNKGGNFVAIHSASDSLNTTTFYGQEVGAYFDYHPPISRATVNVLTKAHPSTSMLPDRWEVTDEMYNFKSDPRSVGAVVILSADESTYTDPGPRKFDQGQPHPTAWYQKRGAGVQSGGLAGRSFYTSLGHLNETWQDELFLSHVFGGITWALDSGTTKASNPAADLGRPATTSTSSSSLPNPSKTNAPSSTMQRYSVAVLSMVLRVHMAHHGLSCLPALNDQ</sequence>
<evidence type="ECO:0000313" key="1">
    <source>
        <dbReference type="EMBL" id="KAF9648827.1"/>
    </source>
</evidence>
<reference evidence="1" key="1">
    <citation type="submission" date="2019-10" db="EMBL/GenBank/DDBJ databases">
        <authorList>
            <consortium name="DOE Joint Genome Institute"/>
            <person name="Kuo A."/>
            <person name="Miyauchi S."/>
            <person name="Kiss E."/>
            <person name="Drula E."/>
            <person name="Kohler A."/>
            <person name="Sanchez-Garcia M."/>
            <person name="Andreopoulos B."/>
            <person name="Barry K.W."/>
            <person name="Bonito G."/>
            <person name="Buee M."/>
            <person name="Carver A."/>
            <person name="Chen C."/>
            <person name="Cichocki N."/>
            <person name="Clum A."/>
            <person name="Culley D."/>
            <person name="Crous P.W."/>
            <person name="Fauchery L."/>
            <person name="Girlanda M."/>
            <person name="Hayes R."/>
            <person name="Keri Z."/>
            <person name="Labutti K."/>
            <person name="Lipzen A."/>
            <person name="Lombard V."/>
            <person name="Magnuson J."/>
            <person name="Maillard F."/>
            <person name="Morin E."/>
            <person name="Murat C."/>
            <person name="Nolan M."/>
            <person name="Ohm R."/>
            <person name="Pangilinan J."/>
            <person name="Pereira M."/>
            <person name="Perotto S."/>
            <person name="Peter M."/>
            <person name="Riley R."/>
            <person name="Sitrit Y."/>
            <person name="Stielow B."/>
            <person name="Szollosi G."/>
            <person name="Zifcakova L."/>
            <person name="Stursova M."/>
            <person name="Spatafora J.W."/>
            <person name="Tedersoo L."/>
            <person name="Vaario L.-M."/>
            <person name="Yamada A."/>
            <person name="Yan M."/>
            <person name="Wang P."/>
            <person name="Xu J."/>
            <person name="Bruns T."/>
            <person name="Baldrian P."/>
            <person name="Vilgalys R."/>
            <person name="Henrissat B."/>
            <person name="Grigoriev I.V."/>
            <person name="Hibbett D."/>
            <person name="Nagy L.G."/>
            <person name="Martin F.M."/>
        </authorList>
    </citation>
    <scope>NUCLEOTIDE SEQUENCE</scope>
    <source>
        <strain evidence="1">P2</strain>
    </source>
</reference>
<dbReference type="Proteomes" id="UP000886501">
    <property type="component" value="Unassembled WGS sequence"/>
</dbReference>
<protein>
    <submittedName>
        <fullName evidence="1">Class I glutamine amidotransferase-like protein</fullName>
    </submittedName>
</protein>
<reference evidence="1" key="2">
    <citation type="journal article" date="2020" name="Nat. Commun.">
        <title>Large-scale genome sequencing of mycorrhizal fungi provides insights into the early evolution of symbiotic traits.</title>
        <authorList>
            <person name="Miyauchi S."/>
            <person name="Kiss E."/>
            <person name="Kuo A."/>
            <person name="Drula E."/>
            <person name="Kohler A."/>
            <person name="Sanchez-Garcia M."/>
            <person name="Morin E."/>
            <person name="Andreopoulos B."/>
            <person name="Barry K.W."/>
            <person name="Bonito G."/>
            <person name="Buee M."/>
            <person name="Carver A."/>
            <person name="Chen C."/>
            <person name="Cichocki N."/>
            <person name="Clum A."/>
            <person name="Culley D."/>
            <person name="Crous P.W."/>
            <person name="Fauchery L."/>
            <person name="Girlanda M."/>
            <person name="Hayes R.D."/>
            <person name="Keri Z."/>
            <person name="LaButti K."/>
            <person name="Lipzen A."/>
            <person name="Lombard V."/>
            <person name="Magnuson J."/>
            <person name="Maillard F."/>
            <person name="Murat C."/>
            <person name="Nolan M."/>
            <person name="Ohm R.A."/>
            <person name="Pangilinan J."/>
            <person name="Pereira M.F."/>
            <person name="Perotto S."/>
            <person name="Peter M."/>
            <person name="Pfister S."/>
            <person name="Riley R."/>
            <person name="Sitrit Y."/>
            <person name="Stielow J.B."/>
            <person name="Szollosi G."/>
            <person name="Zifcakova L."/>
            <person name="Stursova M."/>
            <person name="Spatafora J.W."/>
            <person name="Tedersoo L."/>
            <person name="Vaario L.M."/>
            <person name="Yamada A."/>
            <person name="Yan M."/>
            <person name="Wang P."/>
            <person name="Xu J."/>
            <person name="Bruns T."/>
            <person name="Baldrian P."/>
            <person name="Vilgalys R."/>
            <person name="Dunand C."/>
            <person name="Henrissat B."/>
            <person name="Grigoriev I.V."/>
            <person name="Hibbett D."/>
            <person name="Nagy L.G."/>
            <person name="Martin F.M."/>
        </authorList>
    </citation>
    <scope>NUCLEOTIDE SEQUENCE</scope>
    <source>
        <strain evidence="1">P2</strain>
    </source>
</reference>
<proteinExistence type="predicted"/>
<keyword evidence="2" id="KW-1185">Reference proteome</keyword>
<accession>A0ACB6ZGU8</accession>
<name>A0ACB6ZGU8_THEGA</name>
<comment type="caution">
    <text evidence="1">The sequence shown here is derived from an EMBL/GenBank/DDBJ whole genome shotgun (WGS) entry which is preliminary data.</text>
</comment>
<dbReference type="EMBL" id="MU118007">
    <property type="protein sequence ID" value="KAF9648827.1"/>
    <property type="molecule type" value="Genomic_DNA"/>
</dbReference>
<evidence type="ECO:0000313" key="2">
    <source>
        <dbReference type="Proteomes" id="UP000886501"/>
    </source>
</evidence>